<feature type="non-terminal residue" evidence="1">
    <location>
        <position position="1"/>
    </location>
</feature>
<reference evidence="1" key="1">
    <citation type="journal article" date="2014" name="Front. Microbiol.">
        <title>High frequency of phylogenetically diverse reductive dehalogenase-homologous genes in deep subseafloor sedimentary metagenomes.</title>
        <authorList>
            <person name="Kawai M."/>
            <person name="Futagami T."/>
            <person name="Toyoda A."/>
            <person name="Takaki Y."/>
            <person name="Nishi S."/>
            <person name="Hori S."/>
            <person name="Arai W."/>
            <person name="Tsubouchi T."/>
            <person name="Morono Y."/>
            <person name="Uchiyama I."/>
            <person name="Ito T."/>
            <person name="Fujiyama A."/>
            <person name="Inagaki F."/>
            <person name="Takami H."/>
        </authorList>
    </citation>
    <scope>NUCLEOTIDE SEQUENCE</scope>
    <source>
        <strain evidence="1">Expedition CK06-06</strain>
    </source>
</reference>
<protein>
    <submittedName>
        <fullName evidence="1">Uncharacterized protein</fullName>
    </submittedName>
</protein>
<proteinExistence type="predicted"/>
<dbReference type="EMBL" id="BART01009342">
    <property type="protein sequence ID" value="GAG66865.1"/>
    <property type="molecule type" value="Genomic_DNA"/>
</dbReference>
<comment type="caution">
    <text evidence="1">The sequence shown here is derived from an EMBL/GenBank/DDBJ whole genome shotgun (WGS) entry which is preliminary data.</text>
</comment>
<sequence>IPQAAVNITTGGYSYGTDYTVSDLGNGDYQITILSSALGSIQAYAVDLKADGVANYTNATTSSSFDVRAIATSFTYVAPSPAAWGFNVTIDLSFSIEDSLSSQNGNPLPGAISITVNESNPTFTGDWVDLGVGAYQIELNTTALSMGTCWANLSIYMGNHINRSVLVRFIMRAHFTQVTYEIPDPTPWGKNSTLTVYFEDIDLGFARVASVLNITLNETQGFNYNWVDSGDYYNIELDTTDLMGWPVGTQKVLVNIYQFGYQNSSTLISLTMKTRDTDLIYQTPDITPFQQNSTIKFQYRDLKNSTSPVGINNNTNPQIPGLQNSAGNVSIAVNILDSTFTPVVATYWIFTMESVVGYGDGWYNITIDTSSLG</sequence>
<evidence type="ECO:0000313" key="1">
    <source>
        <dbReference type="EMBL" id="GAG66865.1"/>
    </source>
</evidence>
<gene>
    <name evidence="1" type="ORF">S01H4_20728</name>
</gene>
<name>X0ZBE1_9ZZZZ</name>
<accession>X0ZBE1</accession>
<feature type="non-terminal residue" evidence="1">
    <location>
        <position position="373"/>
    </location>
</feature>
<organism evidence="1">
    <name type="scientific">marine sediment metagenome</name>
    <dbReference type="NCBI Taxonomy" id="412755"/>
    <lineage>
        <taxon>unclassified sequences</taxon>
        <taxon>metagenomes</taxon>
        <taxon>ecological metagenomes</taxon>
    </lineage>
</organism>
<dbReference type="AlphaFoldDB" id="X0ZBE1"/>